<sequence>MTPRLKVRMLGMSLVELMIAMALGLVTVAAVGWIYIGTTKTYRTQDSLARLQEGARFAFEIIGNDLRMTGATGCAYKTSANTVTNYATTWYANLMERPLVGIEQGETGFEDSDGLRVLHADVSKEYMVVGHAAGSFTLGSSGLATGGLTVATDCSHVAVFPASTATGAVVTHASALGSGGAAFTFTTAAGSRLYRLSANTYRVATNVAGQPALFRTSLTSTGTTVDEELVEGVEDMQVTYAVDTNGDAIPDDFDPSPYLTAEEVESDAAIPGTAEERWRSVTSVHISLLMRTVEDNVLPEPQTYRFNLPLDADAADATLAGDRRLRKVFTHVIKLRNR</sequence>
<organism evidence="2 3">
    <name type="scientific">Povalibacter uvarum</name>
    <dbReference type="NCBI Taxonomy" id="732238"/>
    <lineage>
        <taxon>Bacteria</taxon>
        <taxon>Pseudomonadati</taxon>
        <taxon>Pseudomonadota</taxon>
        <taxon>Gammaproteobacteria</taxon>
        <taxon>Steroidobacterales</taxon>
        <taxon>Steroidobacteraceae</taxon>
        <taxon>Povalibacter</taxon>
    </lineage>
</organism>
<gene>
    <name evidence="2" type="ORF">HNQ60_000691</name>
</gene>
<comment type="caution">
    <text evidence="2">The sequence shown here is derived from an EMBL/GenBank/DDBJ whole genome shotgun (WGS) entry which is preliminary data.</text>
</comment>
<keyword evidence="1" id="KW-0472">Membrane</keyword>
<reference evidence="2 3" key="1">
    <citation type="submission" date="2020-08" db="EMBL/GenBank/DDBJ databases">
        <title>Genomic Encyclopedia of Type Strains, Phase IV (KMG-IV): sequencing the most valuable type-strain genomes for metagenomic binning, comparative biology and taxonomic classification.</title>
        <authorList>
            <person name="Goeker M."/>
        </authorList>
    </citation>
    <scope>NUCLEOTIDE SEQUENCE [LARGE SCALE GENOMIC DNA]</scope>
    <source>
        <strain evidence="2 3">DSM 26723</strain>
    </source>
</reference>
<accession>A0A841HIG0</accession>
<evidence type="ECO:0000313" key="2">
    <source>
        <dbReference type="EMBL" id="MBB6091845.1"/>
    </source>
</evidence>
<feature type="transmembrane region" description="Helical" evidence="1">
    <location>
        <begin position="12"/>
        <end position="36"/>
    </location>
</feature>
<keyword evidence="1" id="KW-1133">Transmembrane helix</keyword>
<proteinExistence type="predicted"/>
<keyword evidence="1" id="KW-0812">Transmembrane</keyword>
<dbReference type="Pfam" id="PF16074">
    <property type="entry name" value="PilW"/>
    <property type="match status" value="1"/>
</dbReference>
<evidence type="ECO:0000256" key="1">
    <source>
        <dbReference type="SAM" id="Phobius"/>
    </source>
</evidence>
<name>A0A841HIG0_9GAMM</name>
<protein>
    <submittedName>
        <fullName evidence="2">Type IV pilus assembly protein PilW</fullName>
    </submittedName>
</protein>
<dbReference type="AlphaFoldDB" id="A0A841HIG0"/>
<dbReference type="GO" id="GO:0043683">
    <property type="term" value="P:type IV pilus assembly"/>
    <property type="evidence" value="ECO:0007669"/>
    <property type="project" value="InterPro"/>
</dbReference>
<dbReference type="Proteomes" id="UP000588068">
    <property type="component" value="Unassembled WGS sequence"/>
</dbReference>
<dbReference type="InterPro" id="IPR032092">
    <property type="entry name" value="PilW"/>
</dbReference>
<dbReference type="EMBL" id="JACHHZ010000001">
    <property type="protein sequence ID" value="MBB6091845.1"/>
    <property type="molecule type" value="Genomic_DNA"/>
</dbReference>
<dbReference type="RefSeq" id="WP_184329619.1">
    <property type="nucleotide sequence ID" value="NZ_JACHHZ010000001.1"/>
</dbReference>
<keyword evidence="3" id="KW-1185">Reference proteome</keyword>
<evidence type="ECO:0000313" key="3">
    <source>
        <dbReference type="Proteomes" id="UP000588068"/>
    </source>
</evidence>